<dbReference type="InterPro" id="IPR023209">
    <property type="entry name" value="DAO"/>
</dbReference>
<protein>
    <recommendedName>
        <fullName evidence="8">FAD dependent oxidoreductase domain-containing protein</fullName>
    </recommendedName>
</protein>
<organism evidence="9 10">
    <name type="scientific">Piloderma croceum (strain F 1598)</name>
    <dbReference type="NCBI Taxonomy" id="765440"/>
    <lineage>
        <taxon>Eukaryota</taxon>
        <taxon>Fungi</taxon>
        <taxon>Dikarya</taxon>
        <taxon>Basidiomycota</taxon>
        <taxon>Agaricomycotina</taxon>
        <taxon>Agaricomycetes</taxon>
        <taxon>Agaricomycetidae</taxon>
        <taxon>Atheliales</taxon>
        <taxon>Atheliaceae</taxon>
        <taxon>Piloderma</taxon>
    </lineage>
</organism>
<feature type="signal peptide" evidence="7">
    <location>
        <begin position="1"/>
        <end position="15"/>
    </location>
</feature>
<dbReference type="InterPro" id="IPR006181">
    <property type="entry name" value="D-amino_acid_oxidase_CS"/>
</dbReference>
<evidence type="ECO:0000256" key="1">
    <source>
        <dbReference type="ARBA" id="ARBA00001974"/>
    </source>
</evidence>
<evidence type="ECO:0000256" key="7">
    <source>
        <dbReference type="SAM" id="SignalP"/>
    </source>
</evidence>
<dbReference type="SUPFAM" id="SSF54373">
    <property type="entry name" value="FAD-linked reductases, C-terminal domain"/>
    <property type="match status" value="1"/>
</dbReference>
<dbReference type="STRING" id="765440.A0A0C3BHA5"/>
<comment type="similarity">
    <text evidence="2">Belongs to the DAMOX/DASOX family.</text>
</comment>
<keyword evidence="4 6" id="KW-0274">FAD</keyword>
<dbReference type="SUPFAM" id="SSF51971">
    <property type="entry name" value="Nucleotide-binding domain"/>
    <property type="match status" value="1"/>
</dbReference>
<dbReference type="GO" id="GO:0019478">
    <property type="term" value="P:D-amino acid catabolic process"/>
    <property type="evidence" value="ECO:0007669"/>
    <property type="project" value="TreeGrafter"/>
</dbReference>
<evidence type="ECO:0000313" key="10">
    <source>
        <dbReference type="Proteomes" id="UP000054166"/>
    </source>
</evidence>
<evidence type="ECO:0000256" key="2">
    <source>
        <dbReference type="ARBA" id="ARBA00006730"/>
    </source>
</evidence>
<evidence type="ECO:0000256" key="3">
    <source>
        <dbReference type="ARBA" id="ARBA00022630"/>
    </source>
</evidence>
<keyword evidence="3" id="KW-0285">Flavoprotein</keyword>
<dbReference type="Gene3D" id="3.40.50.720">
    <property type="entry name" value="NAD(P)-binding Rossmann-like Domain"/>
    <property type="match status" value="1"/>
</dbReference>
<keyword evidence="7" id="KW-0732">Signal</keyword>
<feature type="domain" description="FAD dependent oxidoreductase" evidence="8">
    <location>
        <begin position="102"/>
        <end position="342"/>
    </location>
</feature>
<evidence type="ECO:0000256" key="6">
    <source>
        <dbReference type="PIRSR" id="PIRSR000189-1"/>
    </source>
</evidence>
<feature type="binding site" evidence="6">
    <location>
        <position position="329"/>
    </location>
    <ligand>
        <name>D-dopa</name>
        <dbReference type="ChEBI" id="CHEBI:149689"/>
    </ligand>
</feature>
<keyword evidence="10" id="KW-1185">Reference proteome</keyword>
<sequence>MIILISFVLNTGVVGLTTALKLQEQGGYRVTIIAETLPSDPKNIRYTSPWAGAHHLDMDTFKVMWDLSAPGGGAEGCFLRLNQTEYYREEYTQPDPLEVMPDAKYISKDALIPGAAYGITFTTLTIDTPKYLNYLLSRFLASGGSITRGIVQHINQVIEGGATALSGGGPSHVDAVVVCTGLGARMLGGVEDKAMYPIRGQTVLLKAPWVKYGRTMVERDGLRTYTIPRRCGDVIVGGTIDKDDWYPTPRPEITKDILNRVLTLCPELAPPEIRAAREPKVEDLLPLILEEGCGLRPARAGGVRIEVEWFEDVRGKREVPVVHNYGHGGFGYQSSIGSAAVALDLLEAAFKEERQVLL</sequence>
<feature type="binding site" evidence="6">
    <location>
        <position position="180"/>
    </location>
    <ligand>
        <name>FAD</name>
        <dbReference type="ChEBI" id="CHEBI:57692"/>
    </ligand>
</feature>
<dbReference type="GO" id="GO:0003884">
    <property type="term" value="F:D-amino-acid oxidase activity"/>
    <property type="evidence" value="ECO:0007669"/>
    <property type="project" value="InterPro"/>
</dbReference>
<dbReference type="AlphaFoldDB" id="A0A0C3BHA5"/>
<evidence type="ECO:0000259" key="8">
    <source>
        <dbReference type="Pfam" id="PF01266"/>
    </source>
</evidence>
<dbReference type="PROSITE" id="PS00677">
    <property type="entry name" value="DAO"/>
    <property type="match status" value="1"/>
</dbReference>
<feature type="binding site" evidence="6">
    <location>
        <position position="296"/>
    </location>
    <ligand>
        <name>D-dopa</name>
        <dbReference type="ChEBI" id="CHEBI:149689"/>
    </ligand>
</feature>
<dbReference type="OrthoDB" id="2015447at2759"/>
<dbReference type="PIRSF" id="PIRSF000189">
    <property type="entry name" value="D-aa_oxidase"/>
    <property type="match status" value="1"/>
</dbReference>
<proteinExistence type="inferred from homology"/>
<dbReference type="Gene3D" id="3.30.9.10">
    <property type="entry name" value="D-Amino Acid Oxidase, subunit A, domain 2"/>
    <property type="match status" value="1"/>
</dbReference>
<dbReference type="GO" id="GO:0071949">
    <property type="term" value="F:FAD binding"/>
    <property type="evidence" value="ECO:0007669"/>
    <property type="project" value="InterPro"/>
</dbReference>
<keyword evidence="5" id="KW-0560">Oxidoreductase</keyword>
<reference evidence="10" key="2">
    <citation type="submission" date="2015-01" db="EMBL/GenBank/DDBJ databases">
        <title>Evolutionary Origins and Diversification of the Mycorrhizal Mutualists.</title>
        <authorList>
            <consortium name="DOE Joint Genome Institute"/>
            <consortium name="Mycorrhizal Genomics Consortium"/>
            <person name="Kohler A."/>
            <person name="Kuo A."/>
            <person name="Nagy L.G."/>
            <person name="Floudas D."/>
            <person name="Copeland A."/>
            <person name="Barry K.W."/>
            <person name="Cichocki N."/>
            <person name="Veneault-Fourrey C."/>
            <person name="LaButti K."/>
            <person name="Lindquist E.A."/>
            <person name="Lipzen A."/>
            <person name="Lundell T."/>
            <person name="Morin E."/>
            <person name="Murat C."/>
            <person name="Riley R."/>
            <person name="Ohm R."/>
            <person name="Sun H."/>
            <person name="Tunlid A."/>
            <person name="Henrissat B."/>
            <person name="Grigoriev I.V."/>
            <person name="Hibbett D.S."/>
            <person name="Martin F."/>
        </authorList>
    </citation>
    <scope>NUCLEOTIDE SEQUENCE [LARGE SCALE GENOMIC DNA]</scope>
    <source>
        <strain evidence="10">F 1598</strain>
    </source>
</reference>
<evidence type="ECO:0000256" key="5">
    <source>
        <dbReference type="ARBA" id="ARBA00023002"/>
    </source>
</evidence>
<feature type="binding site" evidence="6">
    <location>
        <begin position="47"/>
        <end position="48"/>
    </location>
    <ligand>
        <name>FAD</name>
        <dbReference type="ChEBI" id="CHEBI:57692"/>
    </ligand>
</feature>
<reference evidence="9 10" key="1">
    <citation type="submission" date="2014-04" db="EMBL/GenBank/DDBJ databases">
        <authorList>
            <consortium name="DOE Joint Genome Institute"/>
            <person name="Kuo A."/>
            <person name="Tarkka M."/>
            <person name="Buscot F."/>
            <person name="Kohler A."/>
            <person name="Nagy L.G."/>
            <person name="Floudas D."/>
            <person name="Copeland A."/>
            <person name="Barry K.W."/>
            <person name="Cichocki N."/>
            <person name="Veneault-Fourrey C."/>
            <person name="LaButti K."/>
            <person name="Lindquist E.A."/>
            <person name="Lipzen A."/>
            <person name="Lundell T."/>
            <person name="Morin E."/>
            <person name="Murat C."/>
            <person name="Sun H."/>
            <person name="Tunlid A."/>
            <person name="Henrissat B."/>
            <person name="Grigoriev I.V."/>
            <person name="Hibbett D.S."/>
            <person name="Martin F."/>
            <person name="Nordberg H.P."/>
            <person name="Cantor M.N."/>
            <person name="Hua S.X."/>
        </authorList>
    </citation>
    <scope>NUCLEOTIDE SEQUENCE [LARGE SCALE GENOMIC DNA]</scope>
    <source>
        <strain evidence="9 10">F 1598</strain>
    </source>
</reference>
<comment type="cofactor">
    <cofactor evidence="1 6">
        <name>FAD</name>
        <dbReference type="ChEBI" id="CHEBI:57692"/>
    </cofactor>
</comment>
<dbReference type="GO" id="GO:0005737">
    <property type="term" value="C:cytoplasm"/>
    <property type="evidence" value="ECO:0007669"/>
    <property type="project" value="TreeGrafter"/>
</dbReference>
<dbReference type="InParanoid" id="A0A0C3BHA5"/>
<feature type="chain" id="PRO_5013039957" description="FAD dependent oxidoreductase domain-containing protein" evidence="7">
    <location>
        <begin position="16"/>
        <end position="358"/>
    </location>
</feature>
<dbReference type="HOGENOM" id="CLU_034311_1_1_1"/>
<evidence type="ECO:0000256" key="4">
    <source>
        <dbReference type="ARBA" id="ARBA00022827"/>
    </source>
</evidence>
<name>A0A0C3BHA5_PILCF</name>
<dbReference type="EMBL" id="KN832984">
    <property type="protein sequence ID" value="KIM85678.1"/>
    <property type="molecule type" value="Genomic_DNA"/>
</dbReference>
<dbReference type="InterPro" id="IPR006076">
    <property type="entry name" value="FAD-dep_OxRdtase"/>
</dbReference>
<gene>
    <name evidence="9" type="ORF">PILCRDRAFT_96276</name>
</gene>
<dbReference type="PANTHER" id="PTHR11530">
    <property type="entry name" value="D-AMINO ACID OXIDASE"/>
    <property type="match status" value="1"/>
</dbReference>
<dbReference type="Proteomes" id="UP000054166">
    <property type="component" value="Unassembled WGS sequence"/>
</dbReference>
<dbReference type="PANTHER" id="PTHR11530:SF11">
    <property type="entry name" value="D-ASPARTATE OXIDASE"/>
    <property type="match status" value="1"/>
</dbReference>
<accession>A0A0C3BHA5</accession>
<dbReference type="Pfam" id="PF01266">
    <property type="entry name" value="DAO"/>
    <property type="match status" value="1"/>
</dbReference>
<evidence type="ECO:0000313" key="9">
    <source>
        <dbReference type="EMBL" id="KIM85678.1"/>
    </source>
</evidence>
<feature type="binding site" evidence="6">
    <location>
        <position position="151"/>
    </location>
    <ligand>
        <name>FAD</name>
        <dbReference type="ChEBI" id="CHEBI:57692"/>
    </ligand>
</feature>